<evidence type="ECO:0000313" key="1">
    <source>
        <dbReference type="EMBL" id="GMT05209.1"/>
    </source>
</evidence>
<proteinExistence type="predicted"/>
<protein>
    <recommendedName>
        <fullName evidence="3">C-type lectin</fullName>
    </recommendedName>
</protein>
<comment type="caution">
    <text evidence="1">The sequence shown here is derived from an EMBL/GenBank/DDBJ whole genome shotgun (WGS) entry which is preliminary data.</text>
</comment>
<dbReference type="Proteomes" id="UP001432027">
    <property type="component" value="Unassembled WGS sequence"/>
</dbReference>
<dbReference type="EMBL" id="BTSX01000006">
    <property type="protein sequence ID" value="GMT05209.1"/>
    <property type="molecule type" value="Genomic_DNA"/>
</dbReference>
<dbReference type="AlphaFoldDB" id="A0AAV5UE33"/>
<evidence type="ECO:0000313" key="2">
    <source>
        <dbReference type="Proteomes" id="UP001432027"/>
    </source>
</evidence>
<evidence type="ECO:0008006" key="3">
    <source>
        <dbReference type="Google" id="ProtNLM"/>
    </source>
</evidence>
<accession>A0AAV5UE33</accession>
<gene>
    <name evidence="1" type="ORF">PENTCL1PPCAC_27383</name>
</gene>
<name>A0AAV5UE33_9BILA</name>
<feature type="non-terminal residue" evidence="1">
    <location>
        <position position="1"/>
    </location>
</feature>
<sequence length="161" mass="18920">LFQMEADEKWNEYDLRIGSQECSYFDRHGETITELDGEREDYVEGLKKMATNVKISSLTYECQDANDVLLFPYIKNLQTNHNSIAEAEFSDDRLDEWINGKTSVFVWGPISCKAEFLHRKFLDMDILDYFHTWRVESAAWLASICKGLDTHWALIYSGRWE</sequence>
<keyword evidence="2" id="KW-1185">Reference proteome</keyword>
<reference evidence="1" key="1">
    <citation type="submission" date="2023-10" db="EMBL/GenBank/DDBJ databases">
        <title>Genome assembly of Pristionchus species.</title>
        <authorList>
            <person name="Yoshida K."/>
            <person name="Sommer R.J."/>
        </authorList>
    </citation>
    <scope>NUCLEOTIDE SEQUENCE</scope>
    <source>
        <strain evidence="1">RS0144</strain>
    </source>
</reference>
<organism evidence="1 2">
    <name type="scientific">Pristionchus entomophagus</name>
    <dbReference type="NCBI Taxonomy" id="358040"/>
    <lineage>
        <taxon>Eukaryota</taxon>
        <taxon>Metazoa</taxon>
        <taxon>Ecdysozoa</taxon>
        <taxon>Nematoda</taxon>
        <taxon>Chromadorea</taxon>
        <taxon>Rhabditida</taxon>
        <taxon>Rhabditina</taxon>
        <taxon>Diplogasteromorpha</taxon>
        <taxon>Diplogasteroidea</taxon>
        <taxon>Neodiplogasteridae</taxon>
        <taxon>Pristionchus</taxon>
    </lineage>
</organism>